<organism evidence="1 2">
    <name type="scientific">Karstenula rhodostoma CBS 690.94</name>
    <dbReference type="NCBI Taxonomy" id="1392251"/>
    <lineage>
        <taxon>Eukaryota</taxon>
        <taxon>Fungi</taxon>
        <taxon>Dikarya</taxon>
        <taxon>Ascomycota</taxon>
        <taxon>Pezizomycotina</taxon>
        <taxon>Dothideomycetes</taxon>
        <taxon>Pleosporomycetidae</taxon>
        <taxon>Pleosporales</taxon>
        <taxon>Massarineae</taxon>
        <taxon>Didymosphaeriaceae</taxon>
        <taxon>Karstenula</taxon>
    </lineage>
</organism>
<keyword evidence="2" id="KW-1185">Reference proteome</keyword>
<dbReference type="EMBL" id="MU001493">
    <property type="protein sequence ID" value="KAF2450712.1"/>
    <property type="molecule type" value="Genomic_DNA"/>
</dbReference>
<comment type="caution">
    <text evidence="1">The sequence shown here is derived from an EMBL/GenBank/DDBJ whole genome shotgun (WGS) entry which is preliminary data.</text>
</comment>
<evidence type="ECO:0000313" key="1">
    <source>
        <dbReference type="EMBL" id="KAF2450712.1"/>
    </source>
</evidence>
<gene>
    <name evidence="1" type="ORF">P171DRAFT_144753</name>
</gene>
<proteinExistence type="predicted"/>
<sequence>MAYVAGVTAGYPEFDLAKRLKLLRSLSPVLITENVYTRGFVQGWRRCGRQSSCQRKDKYPTAKVFFENPEIAQQVIEAYPNHEAGPFTNAPTTCGFVSLELLDP</sequence>
<evidence type="ECO:0000313" key="2">
    <source>
        <dbReference type="Proteomes" id="UP000799764"/>
    </source>
</evidence>
<dbReference type="AlphaFoldDB" id="A0A9P4UIW0"/>
<accession>A0A9P4UIW0</accession>
<dbReference type="Proteomes" id="UP000799764">
    <property type="component" value="Unassembled WGS sequence"/>
</dbReference>
<protein>
    <submittedName>
        <fullName evidence="1">Uncharacterized protein</fullName>
    </submittedName>
</protein>
<reference evidence="1" key="1">
    <citation type="journal article" date="2020" name="Stud. Mycol.">
        <title>101 Dothideomycetes genomes: a test case for predicting lifestyles and emergence of pathogens.</title>
        <authorList>
            <person name="Haridas S."/>
            <person name="Albert R."/>
            <person name="Binder M."/>
            <person name="Bloem J."/>
            <person name="Labutti K."/>
            <person name="Salamov A."/>
            <person name="Andreopoulos B."/>
            <person name="Baker S."/>
            <person name="Barry K."/>
            <person name="Bills G."/>
            <person name="Bluhm B."/>
            <person name="Cannon C."/>
            <person name="Castanera R."/>
            <person name="Culley D."/>
            <person name="Daum C."/>
            <person name="Ezra D."/>
            <person name="Gonzalez J."/>
            <person name="Henrissat B."/>
            <person name="Kuo A."/>
            <person name="Liang C."/>
            <person name="Lipzen A."/>
            <person name="Lutzoni F."/>
            <person name="Magnuson J."/>
            <person name="Mondo S."/>
            <person name="Nolan M."/>
            <person name="Ohm R."/>
            <person name="Pangilinan J."/>
            <person name="Park H.-J."/>
            <person name="Ramirez L."/>
            <person name="Alfaro M."/>
            <person name="Sun H."/>
            <person name="Tritt A."/>
            <person name="Yoshinaga Y."/>
            <person name="Zwiers L.-H."/>
            <person name="Turgeon B."/>
            <person name="Goodwin S."/>
            <person name="Spatafora J."/>
            <person name="Crous P."/>
            <person name="Grigoriev I."/>
        </authorList>
    </citation>
    <scope>NUCLEOTIDE SEQUENCE</scope>
    <source>
        <strain evidence="1">CBS 690.94</strain>
    </source>
</reference>
<name>A0A9P4UIW0_9PLEO</name>